<dbReference type="RefSeq" id="WP_084197873.1">
    <property type="nucleotide sequence ID" value="NZ_BMYL01000004.1"/>
</dbReference>
<dbReference type="AlphaFoldDB" id="A0AAP8MBZ7"/>
<dbReference type="PRINTS" id="PR01023">
    <property type="entry name" value="NAFLGMOTY"/>
</dbReference>
<dbReference type="InterPro" id="IPR036737">
    <property type="entry name" value="OmpA-like_sf"/>
</dbReference>
<dbReference type="Pfam" id="PF00691">
    <property type="entry name" value="OmpA"/>
    <property type="match status" value="1"/>
</dbReference>
<evidence type="ECO:0000256" key="3">
    <source>
        <dbReference type="ARBA" id="ARBA00023237"/>
    </source>
</evidence>
<dbReference type="InterPro" id="IPR006664">
    <property type="entry name" value="OMP_bac"/>
</dbReference>
<comment type="subcellular location">
    <subcellularLocation>
        <location evidence="1">Cell outer membrane</location>
    </subcellularLocation>
</comment>
<dbReference type="PROSITE" id="PS51123">
    <property type="entry name" value="OMPA_2"/>
    <property type="match status" value="1"/>
</dbReference>
<feature type="chain" id="PRO_5042864670" evidence="6">
    <location>
        <begin position="23"/>
        <end position="365"/>
    </location>
</feature>
<comment type="caution">
    <text evidence="9">The sequence shown here is derived from an EMBL/GenBank/DDBJ whole genome shotgun (WGS) entry which is preliminary data.</text>
</comment>
<dbReference type="Pfam" id="PF13519">
    <property type="entry name" value="VWA_2"/>
    <property type="match status" value="1"/>
</dbReference>
<sequence length="365" mass="37929">MKQPCISLMTSIGALILLTACAGSPRTPSDGGTQAVDLNDFTPKVDTFVVLLDSSDSMEESDGQKDKFQTALDSVASFNQAVPAIDINSGLVLFGKGAGNCAGHSMAKQIYGVSPHNKTDFRNALNAIECTGGSTPSGDALGQTASALAEATGNLAVFIVSDFEWEESASALSAVTSMRGTHGDRLCVYAIPVGDYRDKGALIADITGGASCGGVTAASDLASPDAMTAFVADTLMAPVPKVTYEKQTLSANTLFALNSAALSSTGQADLRKLAAYIKEHGSDLKDLKITGHTCNLGAESYNEGLSMRRAETVANFLAQQGLPANLMDVSGMGERSPSVSNDTREGRAQNRRVDVQIGTMKPQGN</sequence>
<dbReference type="SUPFAM" id="SSF103088">
    <property type="entry name" value="OmpA-like"/>
    <property type="match status" value="1"/>
</dbReference>
<dbReference type="PRINTS" id="PR01021">
    <property type="entry name" value="OMPADOMAIN"/>
</dbReference>
<dbReference type="InterPro" id="IPR006665">
    <property type="entry name" value="OmpA-like"/>
</dbReference>
<organism evidence="9 10">
    <name type="scientific">Halioglobus japonicus</name>
    <dbReference type="NCBI Taxonomy" id="930805"/>
    <lineage>
        <taxon>Bacteria</taxon>
        <taxon>Pseudomonadati</taxon>
        <taxon>Pseudomonadota</taxon>
        <taxon>Gammaproteobacteria</taxon>
        <taxon>Cellvibrionales</taxon>
        <taxon>Halieaceae</taxon>
        <taxon>Halioglobus</taxon>
    </lineage>
</organism>
<evidence type="ECO:0000256" key="5">
    <source>
        <dbReference type="SAM" id="MobiDB-lite"/>
    </source>
</evidence>
<evidence type="ECO:0000313" key="9">
    <source>
        <dbReference type="EMBL" id="PLW85013.1"/>
    </source>
</evidence>
<dbReference type="CDD" id="cd07185">
    <property type="entry name" value="OmpA_C-like"/>
    <property type="match status" value="1"/>
</dbReference>
<evidence type="ECO:0000256" key="6">
    <source>
        <dbReference type="SAM" id="SignalP"/>
    </source>
</evidence>
<feature type="domain" description="VWFA" evidence="7">
    <location>
        <begin position="47"/>
        <end position="235"/>
    </location>
</feature>
<feature type="domain" description="OmpA-like" evidence="8">
    <location>
        <begin position="242"/>
        <end position="361"/>
    </location>
</feature>
<dbReference type="InterPro" id="IPR050330">
    <property type="entry name" value="Bact_OuterMem_StrucFunc"/>
</dbReference>
<dbReference type="PROSITE" id="PS50234">
    <property type="entry name" value="VWFA"/>
    <property type="match status" value="1"/>
</dbReference>
<gene>
    <name evidence="9" type="ORF">C0029_15875</name>
</gene>
<protein>
    <submittedName>
        <fullName evidence="9">VWA domain-containing protein</fullName>
    </submittedName>
</protein>
<keyword evidence="2 4" id="KW-0472">Membrane</keyword>
<dbReference type="InterPro" id="IPR002035">
    <property type="entry name" value="VWF_A"/>
</dbReference>
<evidence type="ECO:0000256" key="2">
    <source>
        <dbReference type="ARBA" id="ARBA00023136"/>
    </source>
</evidence>
<keyword evidence="6" id="KW-0732">Signal</keyword>
<feature type="compositionally biased region" description="Basic and acidic residues" evidence="5">
    <location>
        <begin position="342"/>
        <end position="354"/>
    </location>
</feature>
<dbReference type="Gene3D" id="3.30.1330.60">
    <property type="entry name" value="OmpA-like domain"/>
    <property type="match status" value="1"/>
</dbReference>
<name>A0AAP8MBZ7_9GAMM</name>
<evidence type="ECO:0000313" key="10">
    <source>
        <dbReference type="Proteomes" id="UP000235162"/>
    </source>
</evidence>
<feature type="region of interest" description="Disordered" evidence="5">
    <location>
        <begin position="331"/>
        <end position="365"/>
    </location>
</feature>
<dbReference type="EMBL" id="PKUR01000004">
    <property type="protein sequence ID" value="PLW85013.1"/>
    <property type="molecule type" value="Genomic_DNA"/>
</dbReference>
<dbReference type="PROSITE" id="PS51257">
    <property type="entry name" value="PROKAR_LIPOPROTEIN"/>
    <property type="match status" value="1"/>
</dbReference>
<dbReference type="GO" id="GO:0009279">
    <property type="term" value="C:cell outer membrane"/>
    <property type="evidence" value="ECO:0007669"/>
    <property type="project" value="UniProtKB-SubCell"/>
</dbReference>
<evidence type="ECO:0000256" key="4">
    <source>
        <dbReference type="PROSITE-ProRule" id="PRU00473"/>
    </source>
</evidence>
<evidence type="ECO:0000259" key="8">
    <source>
        <dbReference type="PROSITE" id="PS51123"/>
    </source>
</evidence>
<dbReference type="PANTHER" id="PTHR30329">
    <property type="entry name" value="STATOR ELEMENT OF FLAGELLAR MOTOR COMPLEX"/>
    <property type="match status" value="1"/>
</dbReference>
<keyword evidence="10" id="KW-1185">Reference proteome</keyword>
<dbReference type="Proteomes" id="UP000235162">
    <property type="component" value="Unassembled WGS sequence"/>
</dbReference>
<reference evidence="9 10" key="1">
    <citation type="submission" date="2018-01" db="EMBL/GenBank/DDBJ databases">
        <title>The draft genome sequence of Halioglobus japonicus S1-36.</title>
        <authorList>
            <person name="Du Z.-J."/>
            <person name="Shi M.-J."/>
        </authorList>
    </citation>
    <scope>NUCLEOTIDE SEQUENCE [LARGE SCALE GENOMIC DNA]</scope>
    <source>
        <strain evidence="9 10">S1-36</strain>
    </source>
</reference>
<dbReference type="SUPFAM" id="SSF53300">
    <property type="entry name" value="vWA-like"/>
    <property type="match status" value="1"/>
</dbReference>
<dbReference type="InterPro" id="IPR036465">
    <property type="entry name" value="vWFA_dom_sf"/>
</dbReference>
<dbReference type="PANTHER" id="PTHR30329:SF21">
    <property type="entry name" value="LIPOPROTEIN YIAD-RELATED"/>
    <property type="match status" value="1"/>
</dbReference>
<keyword evidence="3" id="KW-0998">Cell outer membrane</keyword>
<accession>A0AAP8MBZ7</accession>
<evidence type="ECO:0000259" key="7">
    <source>
        <dbReference type="PROSITE" id="PS50234"/>
    </source>
</evidence>
<dbReference type="Gene3D" id="3.40.50.410">
    <property type="entry name" value="von Willebrand factor, type A domain"/>
    <property type="match status" value="1"/>
</dbReference>
<proteinExistence type="predicted"/>
<feature type="signal peptide" evidence="6">
    <location>
        <begin position="1"/>
        <end position="22"/>
    </location>
</feature>
<evidence type="ECO:0000256" key="1">
    <source>
        <dbReference type="ARBA" id="ARBA00004442"/>
    </source>
</evidence>